<dbReference type="OrthoDB" id="2672673at2759"/>
<protein>
    <recommendedName>
        <fullName evidence="1">CHAT domain-containing protein</fullName>
    </recommendedName>
</protein>
<proteinExistence type="predicted"/>
<evidence type="ECO:0000313" key="2">
    <source>
        <dbReference type="EMBL" id="KIK99505.1"/>
    </source>
</evidence>
<evidence type="ECO:0000259" key="1">
    <source>
        <dbReference type="Pfam" id="PF12770"/>
    </source>
</evidence>
<name>A0A0D0ECK0_9AGAM</name>
<sequence>MSAPSVTLTKLTNSLSTKEAAFRALQDNRWVHFSCHGQQYFGEPFESCFAMRDFPLPLPDISACKTALGGSTVPDEVLHLAAGLQFTGGQSVVGPLWQLQDEVVFKVVSKFHEFRTGDRLGCTRMKMTPLQERTVSIHIGI</sequence>
<organism evidence="2 3">
    <name type="scientific">Paxillus rubicundulus Ve08.2h10</name>
    <dbReference type="NCBI Taxonomy" id="930991"/>
    <lineage>
        <taxon>Eukaryota</taxon>
        <taxon>Fungi</taxon>
        <taxon>Dikarya</taxon>
        <taxon>Basidiomycota</taxon>
        <taxon>Agaricomycotina</taxon>
        <taxon>Agaricomycetes</taxon>
        <taxon>Agaricomycetidae</taxon>
        <taxon>Boletales</taxon>
        <taxon>Paxilineae</taxon>
        <taxon>Paxillaceae</taxon>
        <taxon>Paxillus</taxon>
    </lineage>
</organism>
<dbReference type="InterPro" id="IPR024983">
    <property type="entry name" value="CHAT_dom"/>
</dbReference>
<reference evidence="3" key="2">
    <citation type="submission" date="2015-01" db="EMBL/GenBank/DDBJ databases">
        <title>Evolutionary Origins and Diversification of the Mycorrhizal Mutualists.</title>
        <authorList>
            <consortium name="DOE Joint Genome Institute"/>
            <consortium name="Mycorrhizal Genomics Consortium"/>
            <person name="Kohler A."/>
            <person name="Kuo A."/>
            <person name="Nagy L.G."/>
            <person name="Floudas D."/>
            <person name="Copeland A."/>
            <person name="Barry K.W."/>
            <person name="Cichocki N."/>
            <person name="Veneault-Fourrey C."/>
            <person name="LaButti K."/>
            <person name="Lindquist E.A."/>
            <person name="Lipzen A."/>
            <person name="Lundell T."/>
            <person name="Morin E."/>
            <person name="Murat C."/>
            <person name="Riley R."/>
            <person name="Ohm R."/>
            <person name="Sun H."/>
            <person name="Tunlid A."/>
            <person name="Henrissat B."/>
            <person name="Grigoriev I.V."/>
            <person name="Hibbett D.S."/>
            <person name="Martin F."/>
        </authorList>
    </citation>
    <scope>NUCLEOTIDE SEQUENCE [LARGE SCALE GENOMIC DNA]</scope>
    <source>
        <strain evidence="3">Ve08.2h10</strain>
    </source>
</reference>
<accession>A0A0D0ECK0</accession>
<gene>
    <name evidence="2" type="ORF">PAXRUDRAFT_30461</name>
</gene>
<dbReference type="InParanoid" id="A0A0D0ECK0"/>
<dbReference type="AlphaFoldDB" id="A0A0D0ECK0"/>
<dbReference type="Proteomes" id="UP000054538">
    <property type="component" value="Unassembled WGS sequence"/>
</dbReference>
<dbReference type="STRING" id="930991.A0A0D0ECK0"/>
<dbReference type="HOGENOM" id="CLU_001305_1_2_1"/>
<keyword evidence="3" id="KW-1185">Reference proteome</keyword>
<evidence type="ECO:0000313" key="3">
    <source>
        <dbReference type="Proteomes" id="UP000054538"/>
    </source>
</evidence>
<dbReference type="Pfam" id="PF12770">
    <property type="entry name" value="CHAT"/>
    <property type="match status" value="1"/>
</dbReference>
<reference evidence="2 3" key="1">
    <citation type="submission" date="2014-04" db="EMBL/GenBank/DDBJ databases">
        <authorList>
            <consortium name="DOE Joint Genome Institute"/>
            <person name="Kuo A."/>
            <person name="Kohler A."/>
            <person name="Jargeat P."/>
            <person name="Nagy L.G."/>
            <person name="Floudas D."/>
            <person name="Copeland A."/>
            <person name="Barry K.W."/>
            <person name="Cichocki N."/>
            <person name="Veneault-Fourrey C."/>
            <person name="LaButti K."/>
            <person name="Lindquist E.A."/>
            <person name="Lipzen A."/>
            <person name="Lundell T."/>
            <person name="Morin E."/>
            <person name="Murat C."/>
            <person name="Sun H."/>
            <person name="Tunlid A."/>
            <person name="Henrissat B."/>
            <person name="Grigoriev I.V."/>
            <person name="Hibbett D.S."/>
            <person name="Martin F."/>
            <person name="Nordberg H.P."/>
            <person name="Cantor M.N."/>
            <person name="Hua S.X."/>
        </authorList>
    </citation>
    <scope>NUCLEOTIDE SEQUENCE [LARGE SCALE GENOMIC DNA]</scope>
    <source>
        <strain evidence="2 3">Ve08.2h10</strain>
    </source>
</reference>
<feature type="domain" description="CHAT" evidence="1">
    <location>
        <begin position="62"/>
        <end position="113"/>
    </location>
</feature>
<dbReference type="EMBL" id="KN824857">
    <property type="protein sequence ID" value="KIK99505.1"/>
    <property type="molecule type" value="Genomic_DNA"/>
</dbReference>